<comment type="caution">
    <text evidence="2">The sequence shown here is derived from an EMBL/GenBank/DDBJ whole genome shotgun (WGS) entry which is preliminary data.</text>
</comment>
<dbReference type="EMBL" id="AMRM01000004">
    <property type="protein sequence ID" value="EKF20014.1"/>
    <property type="molecule type" value="Genomic_DNA"/>
</dbReference>
<dbReference type="OrthoDB" id="7791015at2"/>
<gene>
    <name evidence="2" type="ORF">NA2_04471</name>
</gene>
<dbReference type="RefSeq" id="WP_008594672.1">
    <property type="nucleotide sequence ID" value="NZ_AMRM01000004.1"/>
</dbReference>
<dbReference type="SUPFAM" id="SSF56601">
    <property type="entry name" value="beta-lactamase/transpeptidase-like"/>
    <property type="match status" value="1"/>
</dbReference>
<reference evidence="2 3" key="1">
    <citation type="journal article" date="2012" name="J. Bacteriol.">
        <title>Genome Sequence of Nitratireductor pacificus Type Strain pht-3B.</title>
        <authorList>
            <person name="Lai Q."/>
            <person name="Li G."/>
            <person name="Shao Z."/>
        </authorList>
    </citation>
    <scope>NUCLEOTIDE SEQUENCE [LARGE SCALE GENOMIC DNA]</scope>
    <source>
        <strain evidence="3">pht-3B</strain>
    </source>
</reference>
<organism evidence="2 3">
    <name type="scientific">Nitratireductor pacificus pht-3B</name>
    <dbReference type="NCBI Taxonomy" id="391937"/>
    <lineage>
        <taxon>Bacteria</taxon>
        <taxon>Pseudomonadati</taxon>
        <taxon>Pseudomonadota</taxon>
        <taxon>Alphaproteobacteria</taxon>
        <taxon>Hyphomicrobiales</taxon>
        <taxon>Phyllobacteriaceae</taxon>
        <taxon>Nitratireductor</taxon>
    </lineage>
</organism>
<keyword evidence="3" id="KW-1185">Reference proteome</keyword>
<protein>
    <submittedName>
        <fullName evidence="2">Penicillin-binding protein</fullName>
    </submittedName>
</protein>
<dbReference type="PANTHER" id="PTHR46825">
    <property type="entry name" value="D-ALANYL-D-ALANINE-CARBOXYPEPTIDASE/ENDOPEPTIDASE AMPH"/>
    <property type="match status" value="1"/>
</dbReference>
<dbReference type="PANTHER" id="PTHR46825:SF9">
    <property type="entry name" value="BETA-LACTAMASE-RELATED DOMAIN-CONTAINING PROTEIN"/>
    <property type="match status" value="1"/>
</dbReference>
<dbReference type="InterPro" id="IPR050491">
    <property type="entry name" value="AmpC-like"/>
</dbReference>
<name>K2LQG1_9HYPH</name>
<evidence type="ECO:0000313" key="3">
    <source>
        <dbReference type="Proteomes" id="UP000006786"/>
    </source>
</evidence>
<evidence type="ECO:0000313" key="2">
    <source>
        <dbReference type="EMBL" id="EKF20014.1"/>
    </source>
</evidence>
<sequence length="525" mass="57266">MSISTYIDGLFSEWNNAQSPGMIVAVARGDEDLHRGAYGMADLAHAVPMDFRTVTRIASQSKQFTTLLTLMLEQDGLLSLDDDIRDHLDYLPDYGARVTVRHLANNTSGLRDILDMMIIGGTPITAPSSRDLARRTASRSAALNFAPGTELLYSNTNFLFLTEILEKVSGQRFETLLAERLTGPLGMDDTRLMVRDDAILPRLAVHHRRGPDGGWLRAAWGIAIGGEGGLVSSGDDMLRWLRHLARPTVCDPALIARMEAPSATIHGLPSPYGFGLMSAVCAGHRCIGHGGWISGSRSQSLRFPDQDIAISILSNHDDFSPVVLMEKIAAHVLGDRSTRAATRPAALSPGAYRQADGDEIFIIDDGDRQQSLTTGMGSAPLVESPEGRWVPHSSMPPFELSAGKDGTVVTEHFARQRVFRPAGAGAPQTLKDGAAYASATEGLSATLERNGDGWRLRLDSAGDASLLRLEHRDGTLFTAHPAETDPHDQWRFAPWVLPWLFTVRIEPDRLVINSDRTRNLVLDAR</sequence>
<accession>K2LQG1</accession>
<dbReference type="AlphaFoldDB" id="K2LQG1"/>
<dbReference type="Proteomes" id="UP000006786">
    <property type="component" value="Unassembled WGS sequence"/>
</dbReference>
<dbReference type="Pfam" id="PF00144">
    <property type="entry name" value="Beta-lactamase"/>
    <property type="match status" value="1"/>
</dbReference>
<evidence type="ECO:0000259" key="1">
    <source>
        <dbReference type="Pfam" id="PF00144"/>
    </source>
</evidence>
<dbReference type="eggNOG" id="COG1680">
    <property type="taxonomic scope" value="Bacteria"/>
</dbReference>
<dbReference type="InterPro" id="IPR001466">
    <property type="entry name" value="Beta-lactam-related"/>
</dbReference>
<dbReference type="STRING" id="391937.NA2_04471"/>
<feature type="domain" description="Beta-lactamase-related" evidence="1">
    <location>
        <begin position="17"/>
        <end position="319"/>
    </location>
</feature>
<dbReference type="PATRIC" id="fig|391937.3.peg.922"/>
<dbReference type="Gene3D" id="3.40.710.10">
    <property type="entry name" value="DD-peptidase/beta-lactamase superfamily"/>
    <property type="match status" value="1"/>
</dbReference>
<dbReference type="InterPro" id="IPR012338">
    <property type="entry name" value="Beta-lactam/transpept-like"/>
</dbReference>
<proteinExistence type="predicted"/>